<dbReference type="CDD" id="cd12913">
    <property type="entry name" value="PDC1_MCP_like"/>
    <property type="match status" value="1"/>
</dbReference>
<name>A0A931CAH2_9ACTN</name>
<organism evidence="1 2">
    <name type="scientific">Actinoplanes aureus</name>
    <dbReference type="NCBI Taxonomy" id="2792083"/>
    <lineage>
        <taxon>Bacteria</taxon>
        <taxon>Bacillati</taxon>
        <taxon>Actinomycetota</taxon>
        <taxon>Actinomycetes</taxon>
        <taxon>Micromonosporales</taxon>
        <taxon>Micromonosporaceae</taxon>
        <taxon>Actinoplanes</taxon>
    </lineage>
</organism>
<sequence length="244" mass="25639">MGQATTRTAAPAGAALAGHVTTLAEQTFTVADQLRRLTEDLFAGGVPHSADLAVLRPQVVAALGGLITGAGVITTPLADDRSGLEWWMDSRPEGRTRLELDLDPASDTFVDVSRQAWFAVPRTTGRRHVTGPYVDYVCAEQYTLTFTVPLTVRGAFAGIAGADVFVGDLERALRPALRAVGASVALVNTQGRVIAGNTAHHITGSLVREPHIRAALQEATTQTLADGASVIPCGTLPLAVLTWP</sequence>
<comment type="caution">
    <text evidence="1">The sequence shown here is derived from an EMBL/GenBank/DDBJ whole genome shotgun (WGS) entry which is preliminary data.</text>
</comment>
<keyword evidence="2" id="KW-1185">Reference proteome</keyword>
<accession>A0A931CAH2</accession>
<evidence type="ECO:0000313" key="1">
    <source>
        <dbReference type="EMBL" id="MBG0564362.1"/>
    </source>
</evidence>
<reference evidence="1" key="1">
    <citation type="submission" date="2020-11" db="EMBL/GenBank/DDBJ databases">
        <title>Isolation and identification of active actinomycetes.</title>
        <authorList>
            <person name="Sun X."/>
        </authorList>
    </citation>
    <scope>NUCLEOTIDE SEQUENCE</scope>
    <source>
        <strain evidence="1">NEAU-A11</strain>
    </source>
</reference>
<dbReference type="AlphaFoldDB" id="A0A931CAH2"/>
<proteinExistence type="predicted"/>
<protein>
    <submittedName>
        <fullName evidence="1">PDC sensor domain-containing protein</fullName>
    </submittedName>
</protein>
<evidence type="ECO:0000313" key="2">
    <source>
        <dbReference type="Proteomes" id="UP000598146"/>
    </source>
</evidence>
<dbReference type="RefSeq" id="WP_196416152.1">
    <property type="nucleotide sequence ID" value="NZ_JADQTO010000011.1"/>
</dbReference>
<gene>
    <name evidence="1" type="ORF">I4J89_23205</name>
</gene>
<dbReference type="Proteomes" id="UP000598146">
    <property type="component" value="Unassembled WGS sequence"/>
</dbReference>
<dbReference type="Gene3D" id="3.30.450.20">
    <property type="entry name" value="PAS domain"/>
    <property type="match status" value="1"/>
</dbReference>
<dbReference type="EMBL" id="JADQTO010000011">
    <property type="protein sequence ID" value="MBG0564362.1"/>
    <property type="molecule type" value="Genomic_DNA"/>
</dbReference>